<dbReference type="SUPFAM" id="SSF53335">
    <property type="entry name" value="S-adenosyl-L-methionine-dependent methyltransferases"/>
    <property type="match status" value="1"/>
</dbReference>
<dbReference type="InterPro" id="IPR029063">
    <property type="entry name" value="SAM-dependent_MTases_sf"/>
</dbReference>
<proteinExistence type="predicted"/>
<reference evidence="1 2" key="1">
    <citation type="submission" date="2017-03" db="EMBL/GenBank/DDBJ databases">
        <title>WGS assembly of Porphyra umbilicalis.</title>
        <authorList>
            <person name="Brawley S.H."/>
            <person name="Blouin N.A."/>
            <person name="Ficko-Blean E."/>
            <person name="Wheeler G.L."/>
            <person name="Lohr M."/>
            <person name="Goodson H.V."/>
            <person name="Jenkins J.W."/>
            <person name="Blaby-Haas C.E."/>
            <person name="Helliwell K.E."/>
            <person name="Chan C."/>
            <person name="Marriage T."/>
            <person name="Bhattacharya D."/>
            <person name="Klein A.S."/>
            <person name="Badis Y."/>
            <person name="Brodie J."/>
            <person name="Cao Y."/>
            <person name="Collen J."/>
            <person name="Dittami S.M."/>
            <person name="Gachon C.M."/>
            <person name="Green B.R."/>
            <person name="Karpowicz S."/>
            <person name="Kim J.W."/>
            <person name="Kudahl U."/>
            <person name="Lin S."/>
            <person name="Michel G."/>
            <person name="Mittag M."/>
            <person name="Olson B.J."/>
            <person name="Pangilinan J."/>
            <person name="Peng Y."/>
            <person name="Qiu H."/>
            <person name="Shu S."/>
            <person name="Singer J.T."/>
            <person name="Smith A.G."/>
            <person name="Sprecher B.N."/>
            <person name="Wagner V."/>
            <person name="Wang W."/>
            <person name="Wang Z.-Y."/>
            <person name="Yan J."/>
            <person name="Yarish C."/>
            <person name="Zoeuner-Riek S."/>
            <person name="Zhuang Y."/>
            <person name="Zou Y."/>
            <person name="Lindquist E.A."/>
            <person name="Grimwood J."/>
            <person name="Barry K."/>
            <person name="Rokhsar D.S."/>
            <person name="Schmutz J."/>
            <person name="Stiller J.W."/>
            <person name="Grossman A.R."/>
            <person name="Prochnik S.E."/>
        </authorList>
    </citation>
    <scope>NUCLEOTIDE SEQUENCE [LARGE SCALE GENOMIC DNA]</scope>
    <source>
        <strain evidence="1">4086291</strain>
    </source>
</reference>
<dbReference type="Proteomes" id="UP000218209">
    <property type="component" value="Unassembled WGS sequence"/>
</dbReference>
<dbReference type="InterPro" id="IPR010719">
    <property type="entry name" value="MnmM_MeTrfase"/>
</dbReference>
<evidence type="ECO:0000313" key="1">
    <source>
        <dbReference type="EMBL" id="OSX73875.1"/>
    </source>
</evidence>
<dbReference type="AlphaFoldDB" id="A0A1X6NZB1"/>
<dbReference type="PANTHER" id="PTHR35276">
    <property type="entry name" value="S-ADENOSYL-L-METHIONINE-DEPENDENT METHYLTRANSFERASES SUPERFAMILY PROTEIN"/>
    <property type="match status" value="1"/>
</dbReference>
<dbReference type="PANTHER" id="PTHR35276:SF1">
    <property type="entry name" value="TRNA (MNM(5)S(2)U34)-METHYLTRANSFERASE, CHLOROPLASTIC"/>
    <property type="match status" value="1"/>
</dbReference>
<sequence length="147" mass="15519">MDIQPDAVAATRALVEASLPDLVAQAVLPALEYVCRSHVDFGGLGLAPASVGLVAYNLGYLPGDNVDRTVTTTADTTVASLTAAAELVRVGGLITVVCYCGHEGGAEEETAVTTWAAELPKHEWSALAMQWLNRENSPSLLLLERTR</sequence>
<protein>
    <submittedName>
        <fullName evidence="1">Uncharacterized protein</fullName>
    </submittedName>
</protein>
<dbReference type="Pfam" id="PF06962">
    <property type="entry name" value="rRNA_methylase"/>
    <property type="match status" value="1"/>
</dbReference>
<accession>A0A1X6NZB1</accession>
<evidence type="ECO:0000313" key="2">
    <source>
        <dbReference type="Proteomes" id="UP000218209"/>
    </source>
</evidence>
<dbReference type="OrthoDB" id="2984at2759"/>
<organism evidence="1 2">
    <name type="scientific">Porphyra umbilicalis</name>
    <name type="common">Purple laver</name>
    <name type="synonym">Red alga</name>
    <dbReference type="NCBI Taxonomy" id="2786"/>
    <lineage>
        <taxon>Eukaryota</taxon>
        <taxon>Rhodophyta</taxon>
        <taxon>Bangiophyceae</taxon>
        <taxon>Bangiales</taxon>
        <taxon>Bangiaceae</taxon>
        <taxon>Porphyra</taxon>
    </lineage>
</organism>
<name>A0A1X6NZB1_PORUM</name>
<dbReference type="EMBL" id="KV918974">
    <property type="protein sequence ID" value="OSX73875.1"/>
    <property type="molecule type" value="Genomic_DNA"/>
</dbReference>
<keyword evidence="2" id="KW-1185">Reference proteome</keyword>
<gene>
    <name evidence="1" type="ORF">BU14_0322s0010</name>
</gene>
<dbReference type="Gene3D" id="3.40.50.150">
    <property type="entry name" value="Vaccinia Virus protein VP39"/>
    <property type="match status" value="1"/>
</dbReference>